<feature type="domain" description="HpcH/HpaI aldolase/citrate lyase" evidence="4">
    <location>
        <begin position="31"/>
        <end position="256"/>
    </location>
</feature>
<dbReference type="Proteomes" id="UP000078486">
    <property type="component" value="Unassembled WGS sequence"/>
</dbReference>
<evidence type="ECO:0000313" key="6">
    <source>
        <dbReference type="Proteomes" id="UP000078486"/>
    </source>
</evidence>
<gene>
    <name evidence="5" type="ORF">AW736_10600</name>
</gene>
<keyword evidence="6" id="KW-1185">Reference proteome</keyword>
<dbReference type="EMBL" id="LRRQ01000076">
    <property type="protein sequence ID" value="OAM89991.1"/>
    <property type="molecule type" value="Genomic_DNA"/>
</dbReference>
<dbReference type="SUPFAM" id="SSF51621">
    <property type="entry name" value="Phosphoenolpyruvate/pyruvate domain"/>
    <property type="match status" value="1"/>
</dbReference>
<reference evidence="5 6" key="1">
    <citation type="submission" date="2016-01" db="EMBL/GenBank/DDBJ databases">
        <title>High potential of lignocellulose degradation of a new Verrucomicrobia species.</title>
        <authorList>
            <person name="Wang Y."/>
            <person name="Shi Y."/>
            <person name="Qiu Z."/>
            <person name="Liu S."/>
            <person name="Yang H."/>
        </authorList>
    </citation>
    <scope>NUCLEOTIDE SEQUENCE [LARGE SCALE GENOMIC DNA]</scope>
    <source>
        <strain evidence="5 6">TSB47</strain>
    </source>
</reference>
<evidence type="ECO:0000259" key="4">
    <source>
        <dbReference type="Pfam" id="PF03328"/>
    </source>
</evidence>
<dbReference type="InterPro" id="IPR050251">
    <property type="entry name" value="HpcH-HpaI_aldolase"/>
</dbReference>
<comment type="caution">
    <text evidence="5">The sequence shown here is derived from an EMBL/GenBank/DDBJ whole genome shotgun (WGS) entry which is preliminary data.</text>
</comment>
<dbReference type="Pfam" id="PF03328">
    <property type="entry name" value="HpcH_HpaI"/>
    <property type="match status" value="1"/>
</dbReference>
<dbReference type="GO" id="GO:0016832">
    <property type="term" value="F:aldehyde-lyase activity"/>
    <property type="evidence" value="ECO:0007669"/>
    <property type="project" value="TreeGrafter"/>
</dbReference>
<organism evidence="5 6">
    <name type="scientific">Termitidicoccus mucosus</name>
    <dbReference type="NCBI Taxonomy" id="1184151"/>
    <lineage>
        <taxon>Bacteria</taxon>
        <taxon>Pseudomonadati</taxon>
        <taxon>Verrucomicrobiota</taxon>
        <taxon>Opitutia</taxon>
        <taxon>Opitutales</taxon>
        <taxon>Opitutaceae</taxon>
        <taxon>Termitidicoccus</taxon>
    </lineage>
</organism>
<evidence type="ECO:0000313" key="5">
    <source>
        <dbReference type="EMBL" id="OAM89991.1"/>
    </source>
</evidence>
<dbReference type="GO" id="GO:0005737">
    <property type="term" value="C:cytoplasm"/>
    <property type="evidence" value="ECO:0007669"/>
    <property type="project" value="TreeGrafter"/>
</dbReference>
<evidence type="ECO:0000256" key="2">
    <source>
        <dbReference type="ARBA" id="ARBA00022723"/>
    </source>
</evidence>
<dbReference type="PANTHER" id="PTHR30502:SF0">
    <property type="entry name" value="PHOSPHOENOLPYRUVATE CARBOXYLASE FAMILY PROTEIN"/>
    <property type="match status" value="1"/>
</dbReference>
<dbReference type="InterPro" id="IPR040442">
    <property type="entry name" value="Pyrv_kinase-like_dom_sf"/>
</dbReference>
<dbReference type="InterPro" id="IPR015813">
    <property type="entry name" value="Pyrv/PenolPyrv_kinase-like_dom"/>
</dbReference>
<keyword evidence="2" id="KW-0479">Metal-binding</keyword>
<protein>
    <submittedName>
        <fullName evidence="5">Aldolase</fullName>
    </submittedName>
</protein>
<dbReference type="STRING" id="1184151.AW736_10600"/>
<sequence length="277" mass="29432">MKNNSLPKNLALAKIREGGVVSVYVTGNFASPRHVDFVARSGYFDAIWFDLEHFDIPTQELATLCLVAKASPVTTIARLKATDYQVVMRTLETGAGGLMCSMVADAEEARRIVSWAKFNNPQPAPGEVTGQRGWNGGNIDSGYAAHPAIEYMRHQNTETMILCQIEHAQAVENAAQIAAVPGVSGLFFGPGDYSASIGLPGQIGHEEVRKAMAKVAAAAHAAGKFWGTVAVGPEMYGKAIEMGAQFLCPGGDLKVMTLSLRELVKSLAGAPQKTLAA</sequence>
<dbReference type="OrthoDB" id="86160at2"/>
<dbReference type="RefSeq" id="WP_068771084.1">
    <property type="nucleotide sequence ID" value="NZ_CP109796.1"/>
</dbReference>
<dbReference type="PANTHER" id="PTHR30502">
    <property type="entry name" value="2-KETO-3-DEOXY-L-RHAMNONATE ALDOLASE"/>
    <property type="match status" value="1"/>
</dbReference>
<keyword evidence="3" id="KW-0456">Lyase</keyword>
<dbReference type="GO" id="GO:0046872">
    <property type="term" value="F:metal ion binding"/>
    <property type="evidence" value="ECO:0007669"/>
    <property type="project" value="UniProtKB-KW"/>
</dbReference>
<dbReference type="InterPro" id="IPR005000">
    <property type="entry name" value="Aldolase/citrate-lyase_domain"/>
</dbReference>
<evidence type="ECO:0000256" key="3">
    <source>
        <dbReference type="ARBA" id="ARBA00023239"/>
    </source>
</evidence>
<accession>A0A178IJX3</accession>
<evidence type="ECO:0000256" key="1">
    <source>
        <dbReference type="ARBA" id="ARBA00005568"/>
    </source>
</evidence>
<dbReference type="Gene3D" id="3.20.20.60">
    <property type="entry name" value="Phosphoenolpyruvate-binding domains"/>
    <property type="match status" value="1"/>
</dbReference>
<name>A0A178IJX3_9BACT</name>
<comment type="similarity">
    <text evidence="1">Belongs to the HpcH/HpaI aldolase family.</text>
</comment>
<dbReference type="AlphaFoldDB" id="A0A178IJX3"/>
<proteinExistence type="inferred from homology"/>